<dbReference type="InterPro" id="IPR008147">
    <property type="entry name" value="Gln_synt_N"/>
</dbReference>
<comment type="function">
    <text evidence="2">May act as a component of the cytoskeleton or as a chaperone for the reorganization of intermediate filament proteins during terminal differentiation in the lens. Does not seem to have enzymatic activity.</text>
</comment>
<dbReference type="SMART" id="SM01230">
    <property type="entry name" value="Gln-synt_C"/>
    <property type="match status" value="2"/>
</dbReference>
<name>A0A8S4BAR7_9TELE</name>
<dbReference type="OrthoDB" id="77835at2759"/>
<dbReference type="GO" id="GO:0002089">
    <property type="term" value="P:lens morphogenesis in camera-type eye"/>
    <property type="evidence" value="ECO:0007669"/>
    <property type="project" value="TreeGrafter"/>
</dbReference>
<dbReference type="Gene3D" id="3.10.20.70">
    <property type="entry name" value="Glutamine synthetase, N-terminal domain"/>
    <property type="match status" value="2"/>
</dbReference>
<evidence type="ECO:0000259" key="10">
    <source>
        <dbReference type="PROSITE" id="PS51987"/>
    </source>
</evidence>
<sequence>MGLKLRGFSSYRQPAGASLRLNSGQSNFKSLFMETKTEMNDSESSKEGQSKCSDQLDGTGMSLGNKKGVRVTGKYVPTEEWSHRERGPSIVHSPTGAQISPDAPTVISIGPAPPRTPEHFGAPRVDEPTSGEDRRRQALSQTRMFFGEMGVPQQTMEELKTVLRDSSMLGIRGRNDGKPGGPYKYLHRGGSGGGGPDGHQDDGNPQRAFSTFKPQSDASRRGPGPRDSTSIQQPSSMDSSSSFRSAANTNRQPVVRTYAHTSSSSGGSTGDSHSDSSNDTVELSGNQKFFTVMEQIKQQIARENINFVRFEATDLHGVSRSKIVPVRFFHEKAVYGVPMPRSYLELTLSPKSTEVDHASTANFSSDVLLIPDLCTFKVLPWAEQTARVICDPCTVTGVPLRTSPRLIAKQLLGQLQNLGFSFHSSFTYECCVLGAPDRIGPKTLLFPATTLLSNHDLPFFQQLVDSMYCMGADIDSIASATGPGQMEINLRPEFGIAAADSAFTFRTGIKEMARKHSYIASFFTDDGLYNAGVLSHSLWDANGRRSLFHSGDKAGELSDIGKKWLAGLLTHSAALSCLMSPGLGCRSHIAKTVKDPKRVLYASCGCNDNSSSFNIKCHGGRETHIDNKLGSAMANPYIVLAATVAAGLDGIRRNLSTESTLNKAPSQQKEFAIPVKLDDALEALGEDGVICSALGEPFEKAVYGVPMPRSYLELTLSPKSTEVDHASTANFSSDVLLIPDLCTFKVLPWAEQTARVICDPCTVTGVPLRTSPRLIAKQLLGQLQNLGFSFHSSFTYECCVLGAPDRIGPKTLLFPATTLLSNHDLPFFQQLVDSMYCMGADIDSIASATGPGQMEINLRPEFGIAAADSAFTFRTGIKEMARKHSYIASFFTDDGLYNAGVLSHSLWDANGRRSLFHSGDKAGELSDIGKKWLAGLLTHSAALSCLMSPGLGCRSHIAKTVKDPKRVLYASCGCNDNSSSFNIKCHGGRETHIDNKLGSAMANPYIVLAATVAAGLDGIRRNLSTESTLNKAPSQQKEFAIPVKLDDALEALGEDGVICSALGEPFVQYFIALKKFEIETQELDDDRNKCLEYFI</sequence>
<dbReference type="Gene3D" id="3.30.590.10">
    <property type="entry name" value="Glutamine synthetase/guanido kinase, catalytic domain"/>
    <property type="match status" value="2"/>
</dbReference>
<proteinExistence type="inferred from homology"/>
<dbReference type="GO" id="GO:0004356">
    <property type="term" value="F:glutamine synthetase activity"/>
    <property type="evidence" value="ECO:0007669"/>
    <property type="project" value="InterPro"/>
</dbReference>
<feature type="domain" description="GS catalytic" evidence="10">
    <location>
        <begin position="404"/>
        <end position="771"/>
    </location>
</feature>
<evidence type="ECO:0000256" key="8">
    <source>
        <dbReference type="SAM" id="MobiDB-lite"/>
    </source>
</evidence>
<evidence type="ECO:0000256" key="2">
    <source>
        <dbReference type="ARBA" id="ARBA00037583"/>
    </source>
</evidence>
<gene>
    <name evidence="11" type="ORF">MMEN_LOCUS14106</name>
</gene>
<evidence type="ECO:0000256" key="1">
    <source>
        <dbReference type="ARBA" id="ARBA00009897"/>
    </source>
</evidence>
<dbReference type="FunFam" id="3.30.590.10:FF:000009">
    <property type="entry name" value="Lengsin, lens protein with glutamine synthetase domain"/>
    <property type="match status" value="2"/>
</dbReference>
<feature type="compositionally biased region" description="Polar residues" evidence="8">
    <location>
        <begin position="207"/>
        <end position="217"/>
    </location>
</feature>
<dbReference type="GO" id="GO:0016020">
    <property type="term" value="C:membrane"/>
    <property type="evidence" value="ECO:0007669"/>
    <property type="project" value="TreeGrafter"/>
</dbReference>
<feature type="domain" description="GS beta-grasp" evidence="9">
    <location>
        <begin position="303"/>
        <end position="397"/>
    </location>
</feature>
<dbReference type="InterPro" id="IPR036651">
    <property type="entry name" value="Gln_synt_N_sf"/>
</dbReference>
<comment type="subunit">
    <text evidence="3">Dodecamer. Interacts with BFSP2 and VIM.</text>
</comment>
<dbReference type="EMBL" id="CAJRST010017779">
    <property type="protein sequence ID" value="CAG5945962.1"/>
    <property type="molecule type" value="Genomic_DNA"/>
</dbReference>
<evidence type="ECO:0000256" key="5">
    <source>
        <dbReference type="ARBA" id="ARBA00042675"/>
    </source>
</evidence>
<dbReference type="SUPFAM" id="SSF54368">
    <property type="entry name" value="Glutamine synthetase, N-terminal domain"/>
    <property type="match status" value="2"/>
</dbReference>
<dbReference type="InterPro" id="IPR014746">
    <property type="entry name" value="Gln_synth/guanido_kin_cat_dom"/>
</dbReference>
<comment type="similarity">
    <text evidence="1 6 7">Belongs to the glutamine synthetase family.</text>
</comment>
<feature type="compositionally biased region" description="Basic and acidic residues" evidence="8">
    <location>
        <begin position="35"/>
        <end position="49"/>
    </location>
</feature>
<evidence type="ECO:0000259" key="9">
    <source>
        <dbReference type="PROSITE" id="PS51986"/>
    </source>
</evidence>
<dbReference type="AlphaFoldDB" id="A0A8S4BAR7"/>
<dbReference type="FunFam" id="3.10.20.70:FF:000007">
    <property type="entry name" value="LOW QUALITY PROTEIN: lengsin"/>
    <property type="match status" value="1"/>
</dbReference>
<feature type="compositionally biased region" description="Basic and acidic residues" evidence="8">
    <location>
        <begin position="124"/>
        <end position="136"/>
    </location>
</feature>
<comment type="caution">
    <text evidence="11">The sequence shown here is derived from an EMBL/GenBank/DDBJ whole genome shotgun (WGS) entry which is preliminary data.</text>
</comment>
<dbReference type="PANTHER" id="PTHR43407:SF1">
    <property type="entry name" value="LENGSIN"/>
    <property type="match status" value="1"/>
</dbReference>
<dbReference type="Pfam" id="PF00120">
    <property type="entry name" value="Gln-synt_C"/>
    <property type="match status" value="2"/>
</dbReference>
<evidence type="ECO:0000256" key="3">
    <source>
        <dbReference type="ARBA" id="ARBA00038790"/>
    </source>
</evidence>
<dbReference type="GO" id="GO:0005737">
    <property type="term" value="C:cytoplasm"/>
    <property type="evidence" value="ECO:0007669"/>
    <property type="project" value="TreeGrafter"/>
</dbReference>
<feature type="domain" description="GS catalytic" evidence="10">
    <location>
        <begin position="772"/>
        <end position="1095"/>
    </location>
</feature>
<feature type="compositionally biased region" description="Polar residues" evidence="8">
    <location>
        <begin position="20"/>
        <end position="29"/>
    </location>
</feature>
<feature type="domain" description="GS beta-grasp" evidence="9">
    <location>
        <begin position="675"/>
        <end position="765"/>
    </location>
</feature>
<reference evidence="11" key="1">
    <citation type="submission" date="2021-05" db="EMBL/GenBank/DDBJ databases">
        <authorList>
            <person name="Tigano A."/>
        </authorList>
    </citation>
    <scope>NUCLEOTIDE SEQUENCE</scope>
</reference>
<feature type="region of interest" description="Disordered" evidence="8">
    <location>
        <begin position="1"/>
        <end position="152"/>
    </location>
</feature>
<feature type="region of interest" description="Disordered" evidence="8">
    <location>
        <begin position="165"/>
        <end position="282"/>
    </location>
</feature>
<organism evidence="11 12">
    <name type="scientific">Menidia menidia</name>
    <name type="common">Atlantic silverside</name>
    <dbReference type="NCBI Taxonomy" id="238744"/>
    <lineage>
        <taxon>Eukaryota</taxon>
        <taxon>Metazoa</taxon>
        <taxon>Chordata</taxon>
        <taxon>Craniata</taxon>
        <taxon>Vertebrata</taxon>
        <taxon>Euteleostomi</taxon>
        <taxon>Actinopterygii</taxon>
        <taxon>Neopterygii</taxon>
        <taxon>Teleostei</taxon>
        <taxon>Neoteleostei</taxon>
        <taxon>Acanthomorphata</taxon>
        <taxon>Ovalentaria</taxon>
        <taxon>Atherinomorphae</taxon>
        <taxon>Atheriniformes</taxon>
        <taxon>Atherinopsidae</taxon>
        <taxon>Menidiinae</taxon>
        <taxon>Menidia</taxon>
    </lineage>
</organism>
<dbReference type="PROSITE" id="PS51987">
    <property type="entry name" value="GS_CATALYTIC"/>
    <property type="match status" value="2"/>
</dbReference>
<dbReference type="PANTHER" id="PTHR43407">
    <property type="entry name" value="GLUTAMINE SYNTHETASE"/>
    <property type="match status" value="1"/>
</dbReference>
<accession>A0A8S4BAR7</accession>
<evidence type="ECO:0000256" key="6">
    <source>
        <dbReference type="PROSITE-ProRule" id="PRU01330"/>
    </source>
</evidence>
<keyword evidence="12" id="KW-1185">Reference proteome</keyword>
<feature type="compositionally biased region" description="Low complexity" evidence="8">
    <location>
        <begin position="228"/>
        <end position="245"/>
    </location>
</feature>
<dbReference type="SUPFAM" id="SSF55931">
    <property type="entry name" value="Glutamine synthetase/guanido kinase"/>
    <property type="match status" value="2"/>
</dbReference>
<evidence type="ECO:0000313" key="12">
    <source>
        <dbReference type="Proteomes" id="UP000677803"/>
    </source>
</evidence>
<evidence type="ECO:0000256" key="4">
    <source>
        <dbReference type="ARBA" id="ARBA00039404"/>
    </source>
</evidence>
<evidence type="ECO:0000256" key="7">
    <source>
        <dbReference type="RuleBase" id="RU000384"/>
    </source>
</evidence>
<evidence type="ECO:0000313" key="11">
    <source>
        <dbReference type="EMBL" id="CAG5945962.1"/>
    </source>
</evidence>
<protein>
    <recommendedName>
        <fullName evidence="4">Lengsin</fullName>
    </recommendedName>
    <alternativeName>
        <fullName evidence="5">Glutamate-ammonia ligase domain-containing protein 1</fullName>
    </alternativeName>
</protein>
<dbReference type="PROSITE" id="PS51986">
    <property type="entry name" value="GS_BETA_GRASP"/>
    <property type="match status" value="2"/>
</dbReference>
<dbReference type="InterPro" id="IPR008146">
    <property type="entry name" value="Gln_synth_cat_dom"/>
</dbReference>
<dbReference type="GO" id="GO:0006542">
    <property type="term" value="P:glutamine biosynthetic process"/>
    <property type="evidence" value="ECO:0007669"/>
    <property type="project" value="InterPro"/>
</dbReference>
<dbReference type="Proteomes" id="UP000677803">
    <property type="component" value="Unassembled WGS sequence"/>
</dbReference>